<proteinExistence type="predicted"/>
<name>A0ABR7UP70_9FLAO</name>
<reference evidence="1 2" key="1">
    <citation type="journal article" date="2020" name="Microbiol. Res.">
        <title>Flavobacterium pokkalii sp. nov., a novel plant growth promoting native rhizobacteria isolated from pokkali rice grown in coastal saline affected agricultural regions of southern India, Kerala.</title>
        <authorList>
            <person name="Menon R.R."/>
            <person name="Kumari S."/>
            <person name="Viver T."/>
            <person name="Rameshkumar N."/>
        </authorList>
    </citation>
    <scope>NUCLEOTIDE SEQUENCE [LARGE SCALE GENOMIC DNA]</scope>
    <source>
        <strain evidence="1 2">L1I52</strain>
    </source>
</reference>
<evidence type="ECO:0008006" key="3">
    <source>
        <dbReference type="Google" id="ProtNLM"/>
    </source>
</evidence>
<dbReference type="RefSeq" id="WP_188219363.1">
    <property type="nucleotide sequence ID" value="NZ_NASZ01000001.1"/>
</dbReference>
<evidence type="ECO:0000313" key="2">
    <source>
        <dbReference type="Proteomes" id="UP000661715"/>
    </source>
</evidence>
<keyword evidence="2" id="KW-1185">Reference proteome</keyword>
<accession>A0ABR7UP70</accession>
<evidence type="ECO:0000313" key="1">
    <source>
        <dbReference type="EMBL" id="MBD0723754.1"/>
    </source>
</evidence>
<protein>
    <recommendedName>
        <fullName evidence="3">Lipoprotein</fullName>
    </recommendedName>
</protein>
<gene>
    <name evidence="1" type="ORF">B6A10_01015</name>
</gene>
<dbReference type="Proteomes" id="UP000661715">
    <property type="component" value="Unassembled WGS sequence"/>
</dbReference>
<dbReference type="EMBL" id="NASZ01000001">
    <property type="protein sequence ID" value="MBD0723754.1"/>
    <property type="molecule type" value="Genomic_DNA"/>
</dbReference>
<sequence>MKVLALFILTLFLGKSCESEAQKKMETAQLIYTANSRGFFQEIVIENHKLSIKKDRKRKAVQSKISDADWKELVQLFQEVNLDEIKNLKSPTEKRFYDGAAIAQLKINYDGKNYESQSFDHGFPPEAIKKIVTKINAFAK</sequence>
<comment type="caution">
    <text evidence="1">The sequence shown here is derived from an EMBL/GenBank/DDBJ whole genome shotgun (WGS) entry which is preliminary data.</text>
</comment>
<organism evidence="1 2">
    <name type="scientific">Flavobacterium pokkalii</name>
    <dbReference type="NCBI Taxonomy" id="1940408"/>
    <lineage>
        <taxon>Bacteria</taxon>
        <taxon>Pseudomonadati</taxon>
        <taxon>Bacteroidota</taxon>
        <taxon>Flavobacteriia</taxon>
        <taxon>Flavobacteriales</taxon>
        <taxon>Flavobacteriaceae</taxon>
        <taxon>Flavobacterium</taxon>
    </lineage>
</organism>